<reference evidence="2 3" key="1">
    <citation type="submission" date="2021-02" db="EMBL/GenBank/DDBJ databases">
        <title>Niveibacterium changnyeongensis HC41.</title>
        <authorList>
            <person name="Kang M."/>
        </authorList>
    </citation>
    <scope>NUCLEOTIDE SEQUENCE [LARGE SCALE GENOMIC DNA]</scope>
    <source>
        <strain evidence="2 3">HC41</strain>
    </source>
</reference>
<evidence type="ECO:0000313" key="2">
    <source>
        <dbReference type="EMBL" id="QSI76629.1"/>
    </source>
</evidence>
<keyword evidence="1" id="KW-1133">Transmembrane helix</keyword>
<gene>
    <name evidence="2" type="ORF">JY500_19550</name>
</gene>
<evidence type="ECO:0000313" key="3">
    <source>
        <dbReference type="Proteomes" id="UP000663570"/>
    </source>
</evidence>
<feature type="transmembrane region" description="Helical" evidence="1">
    <location>
        <begin position="70"/>
        <end position="89"/>
    </location>
</feature>
<feature type="transmembrane region" description="Helical" evidence="1">
    <location>
        <begin position="101"/>
        <end position="119"/>
    </location>
</feature>
<dbReference type="InterPro" id="IPR021329">
    <property type="entry name" value="DUF2938"/>
</dbReference>
<evidence type="ECO:0000256" key="1">
    <source>
        <dbReference type="SAM" id="Phobius"/>
    </source>
</evidence>
<dbReference type="RefSeq" id="WP_206254271.1">
    <property type="nucleotide sequence ID" value="NZ_CP071060.1"/>
</dbReference>
<dbReference type="EMBL" id="CP071060">
    <property type="protein sequence ID" value="QSI76629.1"/>
    <property type="molecule type" value="Genomic_DNA"/>
</dbReference>
<name>A0ABX7M4F1_9RHOO</name>
<keyword evidence="1" id="KW-0472">Membrane</keyword>
<proteinExistence type="predicted"/>
<sequence length="164" mass="17253">MESFVSAFVGGMAGALLMDATEAFAARLGVTSGVNVALLGRWFLSLLGGRFTHKDIRECRPFKREAWAGWAFHLLVGGGGVALLYPLFFHGAGLPQPDNDLLGGMIFGLVTSLLPWFLLLPSFGWGAFGLRGPAGTNALLASPLSHIPYGLGVGVALAFARHIG</sequence>
<organism evidence="2 3">
    <name type="scientific">Niveibacterium microcysteis</name>
    <dbReference type="NCBI Taxonomy" id="2811415"/>
    <lineage>
        <taxon>Bacteria</taxon>
        <taxon>Pseudomonadati</taxon>
        <taxon>Pseudomonadota</taxon>
        <taxon>Betaproteobacteria</taxon>
        <taxon>Rhodocyclales</taxon>
        <taxon>Rhodocyclaceae</taxon>
        <taxon>Niveibacterium</taxon>
    </lineage>
</organism>
<keyword evidence="3" id="KW-1185">Reference proteome</keyword>
<protein>
    <submittedName>
        <fullName evidence="2">DUF2938 family protein</fullName>
    </submittedName>
</protein>
<accession>A0ABX7M4F1</accession>
<feature type="transmembrane region" description="Helical" evidence="1">
    <location>
        <begin position="139"/>
        <end position="160"/>
    </location>
</feature>
<dbReference type="Pfam" id="PF11158">
    <property type="entry name" value="DUF2938"/>
    <property type="match status" value="1"/>
</dbReference>
<keyword evidence="1" id="KW-0812">Transmembrane</keyword>
<dbReference type="Proteomes" id="UP000663570">
    <property type="component" value="Chromosome"/>
</dbReference>